<dbReference type="EMBL" id="KN121465">
    <property type="protein sequence ID" value="KFO36352.1"/>
    <property type="molecule type" value="Genomic_DNA"/>
</dbReference>
<organism evidence="2 3">
    <name type="scientific">Fukomys damarensis</name>
    <name type="common">Damaraland mole rat</name>
    <name type="synonym">Cryptomys damarensis</name>
    <dbReference type="NCBI Taxonomy" id="885580"/>
    <lineage>
        <taxon>Eukaryota</taxon>
        <taxon>Metazoa</taxon>
        <taxon>Chordata</taxon>
        <taxon>Craniata</taxon>
        <taxon>Vertebrata</taxon>
        <taxon>Euteleostomi</taxon>
        <taxon>Mammalia</taxon>
        <taxon>Eutheria</taxon>
        <taxon>Euarchontoglires</taxon>
        <taxon>Glires</taxon>
        <taxon>Rodentia</taxon>
        <taxon>Hystricomorpha</taxon>
        <taxon>Bathyergidae</taxon>
        <taxon>Fukomys</taxon>
    </lineage>
</organism>
<accession>A0A091DZ47</accession>
<keyword evidence="3" id="KW-1185">Reference proteome</keyword>
<dbReference type="AlphaFoldDB" id="A0A091DZ47"/>
<protein>
    <submittedName>
        <fullName evidence="2">Uncharacterized protein</fullName>
    </submittedName>
</protein>
<feature type="region of interest" description="Disordered" evidence="1">
    <location>
        <begin position="67"/>
        <end position="119"/>
    </location>
</feature>
<feature type="compositionally biased region" description="Acidic residues" evidence="1">
    <location>
        <begin position="102"/>
        <end position="119"/>
    </location>
</feature>
<proteinExistence type="predicted"/>
<evidence type="ECO:0000313" key="3">
    <source>
        <dbReference type="Proteomes" id="UP000028990"/>
    </source>
</evidence>
<name>A0A091DZ47_FUKDA</name>
<gene>
    <name evidence="2" type="ORF">H920_02236</name>
</gene>
<reference evidence="2 3" key="1">
    <citation type="submission" date="2013-11" db="EMBL/GenBank/DDBJ databases">
        <title>The Damaraland mole rat (Fukomys damarensis) genome and evolution of African mole rats.</title>
        <authorList>
            <person name="Gladyshev V.N."/>
            <person name="Fang X."/>
        </authorList>
    </citation>
    <scope>NUCLEOTIDE SEQUENCE [LARGE SCALE GENOMIC DNA]</scope>
    <source>
        <tissue evidence="2">Liver</tissue>
    </source>
</reference>
<sequence>MGTWATTFLAGGGGCAGRGHRGYQVLPNGPKQAGGRADLGAAFPNLSFLTGAGGVQAAGRRRTLHVEYQGAVEGEEEEETEEDEKDKEKEEEERDRQQEREQEGEEEEEEEEEEQKEEE</sequence>
<dbReference type="Proteomes" id="UP000028990">
    <property type="component" value="Unassembled WGS sequence"/>
</dbReference>
<evidence type="ECO:0000313" key="2">
    <source>
        <dbReference type="EMBL" id="KFO36352.1"/>
    </source>
</evidence>
<evidence type="ECO:0000256" key="1">
    <source>
        <dbReference type="SAM" id="MobiDB-lite"/>
    </source>
</evidence>
<feature type="compositionally biased region" description="Acidic residues" evidence="1">
    <location>
        <begin position="73"/>
        <end position="93"/>
    </location>
</feature>